<dbReference type="CDD" id="cd00082">
    <property type="entry name" value="HisKA"/>
    <property type="match status" value="1"/>
</dbReference>
<evidence type="ECO:0000256" key="9">
    <source>
        <dbReference type="ARBA" id="ARBA00022777"/>
    </source>
</evidence>
<evidence type="ECO:0000256" key="8">
    <source>
        <dbReference type="ARBA" id="ARBA00022741"/>
    </source>
</evidence>
<feature type="domain" description="Histidine kinase" evidence="16">
    <location>
        <begin position="254"/>
        <end position="466"/>
    </location>
</feature>
<dbReference type="PANTHER" id="PTHR45528:SF1">
    <property type="entry name" value="SENSOR HISTIDINE KINASE CPXA"/>
    <property type="match status" value="1"/>
</dbReference>
<evidence type="ECO:0000256" key="6">
    <source>
        <dbReference type="ARBA" id="ARBA00022679"/>
    </source>
</evidence>
<evidence type="ECO:0000256" key="10">
    <source>
        <dbReference type="ARBA" id="ARBA00022840"/>
    </source>
</evidence>
<dbReference type="Gene3D" id="1.10.287.130">
    <property type="match status" value="1"/>
</dbReference>
<dbReference type="InterPro" id="IPR050398">
    <property type="entry name" value="HssS/ArlS-like"/>
</dbReference>
<dbReference type="SMART" id="SM00388">
    <property type="entry name" value="HisKA"/>
    <property type="match status" value="1"/>
</dbReference>
<evidence type="ECO:0000256" key="15">
    <source>
        <dbReference type="SAM" id="Phobius"/>
    </source>
</evidence>
<dbReference type="InterPro" id="IPR003594">
    <property type="entry name" value="HATPase_dom"/>
</dbReference>
<dbReference type="InterPro" id="IPR004358">
    <property type="entry name" value="Sig_transdc_His_kin-like_C"/>
</dbReference>
<dbReference type="GO" id="GO:0016301">
    <property type="term" value="F:kinase activity"/>
    <property type="evidence" value="ECO:0007669"/>
    <property type="project" value="UniProtKB-KW"/>
</dbReference>
<evidence type="ECO:0000256" key="5">
    <source>
        <dbReference type="ARBA" id="ARBA00022553"/>
    </source>
</evidence>
<feature type="transmembrane region" description="Helical" evidence="15">
    <location>
        <begin position="12"/>
        <end position="33"/>
    </location>
</feature>
<evidence type="ECO:0000256" key="2">
    <source>
        <dbReference type="ARBA" id="ARBA00004651"/>
    </source>
</evidence>
<evidence type="ECO:0000313" key="18">
    <source>
        <dbReference type="EMBL" id="WGX77119.1"/>
    </source>
</evidence>
<keyword evidence="4" id="KW-1003">Cell membrane</keyword>
<evidence type="ECO:0000256" key="14">
    <source>
        <dbReference type="SAM" id="Coils"/>
    </source>
</evidence>
<keyword evidence="13 15" id="KW-0472">Membrane</keyword>
<dbReference type="EMBL" id="CP124685">
    <property type="protein sequence ID" value="WGX77119.1"/>
    <property type="molecule type" value="Genomic_DNA"/>
</dbReference>
<feature type="transmembrane region" description="Helical" evidence="15">
    <location>
        <begin position="172"/>
        <end position="191"/>
    </location>
</feature>
<feature type="domain" description="HAMP" evidence="17">
    <location>
        <begin position="193"/>
        <end position="246"/>
    </location>
</feature>
<keyword evidence="14" id="KW-0175">Coiled coil</keyword>
<organism evidence="18 19">
    <name type="scientific">Paraclostridium bifermentans</name>
    <name type="common">Clostridium bifermentans</name>
    <dbReference type="NCBI Taxonomy" id="1490"/>
    <lineage>
        <taxon>Bacteria</taxon>
        <taxon>Bacillati</taxon>
        <taxon>Bacillota</taxon>
        <taxon>Clostridia</taxon>
        <taxon>Peptostreptococcales</taxon>
        <taxon>Peptostreptococcaceae</taxon>
        <taxon>Paraclostridium</taxon>
    </lineage>
</organism>
<keyword evidence="9 18" id="KW-0418">Kinase</keyword>
<keyword evidence="12" id="KW-0902">Two-component regulatory system</keyword>
<dbReference type="InterPro" id="IPR003660">
    <property type="entry name" value="HAMP_dom"/>
</dbReference>
<keyword evidence="8" id="KW-0547">Nucleotide-binding</keyword>
<evidence type="ECO:0000256" key="13">
    <source>
        <dbReference type="ARBA" id="ARBA00023136"/>
    </source>
</evidence>
<dbReference type="CDD" id="cd00075">
    <property type="entry name" value="HATPase"/>
    <property type="match status" value="1"/>
</dbReference>
<dbReference type="EC" id="2.7.13.3" evidence="3"/>
<keyword evidence="5" id="KW-0597">Phosphoprotein</keyword>
<keyword evidence="19" id="KW-1185">Reference proteome</keyword>
<keyword evidence="10" id="KW-0067">ATP-binding</keyword>
<dbReference type="InterPro" id="IPR003661">
    <property type="entry name" value="HisK_dim/P_dom"/>
</dbReference>
<gene>
    <name evidence="18" type="ORF">QJS64_09190</name>
</gene>
<keyword evidence="11 15" id="KW-1133">Transmembrane helix</keyword>
<dbReference type="Pfam" id="PF00512">
    <property type="entry name" value="HisKA"/>
    <property type="match status" value="1"/>
</dbReference>
<dbReference type="PROSITE" id="PS50109">
    <property type="entry name" value="HIS_KIN"/>
    <property type="match status" value="1"/>
</dbReference>
<evidence type="ECO:0000256" key="7">
    <source>
        <dbReference type="ARBA" id="ARBA00022692"/>
    </source>
</evidence>
<dbReference type="InterPro" id="IPR036890">
    <property type="entry name" value="HATPase_C_sf"/>
</dbReference>
<dbReference type="SUPFAM" id="SSF47384">
    <property type="entry name" value="Homodimeric domain of signal transducing histidine kinase"/>
    <property type="match status" value="1"/>
</dbReference>
<dbReference type="SUPFAM" id="SSF158472">
    <property type="entry name" value="HAMP domain-like"/>
    <property type="match status" value="1"/>
</dbReference>
<dbReference type="Gene3D" id="3.30.565.10">
    <property type="entry name" value="Histidine kinase-like ATPase, C-terminal domain"/>
    <property type="match status" value="1"/>
</dbReference>
<dbReference type="InterPro" id="IPR005467">
    <property type="entry name" value="His_kinase_dom"/>
</dbReference>
<evidence type="ECO:0000259" key="16">
    <source>
        <dbReference type="PROSITE" id="PS50109"/>
    </source>
</evidence>
<evidence type="ECO:0000256" key="4">
    <source>
        <dbReference type="ARBA" id="ARBA00022475"/>
    </source>
</evidence>
<protein>
    <recommendedName>
        <fullName evidence="3">histidine kinase</fullName>
        <ecNumber evidence="3">2.7.13.3</ecNumber>
    </recommendedName>
</protein>
<dbReference type="Gene3D" id="6.10.340.10">
    <property type="match status" value="1"/>
</dbReference>
<evidence type="ECO:0000256" key="1">
    <source>
        <dbReference type="ARBA" id="ARBA00000085"/>
    </source>
</evidence>
<dbReference type="Proteomes" id="UP001239169">
    <property type="component" value="Chromosome"/>
</dbReference>
<keyword evidence="6" id="KW-0808">Transferase</keyword>
<dbReference type="Pfam" id="PF02518">
    <property type="entry name" value="HATPase_c"/>
    <property type="match status" value="1"/>
</dbReference>
<keyword evidence="7 15" id="KW-0812">Transmembrane</keyword>
<sequence>MKNNKRYISLNSQILIAFSVIVTLITIIVSIFINSSFKNVFSKYVDENNKDEVNHLVFDLQNVYDNDKWDIENIKLLGEDAIRKGIALEVYNKNGELVWSVFEDEKLLSNQRLNTIKKNMKSINQNWNGKLKEYKFDIYDNKKLVGYERIIHYDSIYYMEDDLEFLNIMNKFMIFISIVAVISVIIISAIISKSISNPIKNVSKIAKVIGSGNYKNRLNYKSNIKEVNELTKSIDMLAEELNKQELLRKQLTTDIAHELRTPVTNIQGHLDAIIDGIWDPTPERLTSIREEVQRLGKLIGSIKNLSTFDSSLSLLNKTKTNLSDFIKNITYTYESKALEKNIKIEYELNEVFAYVDKEKFSQVIVNILVNAIKYTNYGGNILIKVENYDDSINIAIKDNGIGIPKEELHYIFERFYRVDKSRSKDTGGIGVGLAISKAIVVEHGGNILVYSELGKGSEFVIKLPVM</sequence>
<proteinExistence type="predicted"/>
<dbReference type="InterPro" id="IPR036097">
    <property type="entry name" value="HisK_dim/P_sf"/>
</dbReference>
<dbReference type="PROSITE" id="PS50885">
    <property type="entry name" value="HAMP"/>
    <property type="match status" value="1"/>
</dbReference>
<evidence type="ECO:0000256" key="12">
    <source>
        <dbReference type="ARBA" id="ARBA00023012"/>
    </source>
</evidence>
<dbReference type="PRINTS" id="PR00344">
    <property type="entry name" value="BCTRLSENSOR"/>
</dbReference>
<comment type="subcellular location">
    <subcellularLocation>
        <location evidence="2">Cell membrane</location>
        <topology evidence="2">Multi-pass membrane protein</topology>
    </subcellularLocation>
</comment>
<feature type="coiled-coil region" evidence="14">
    <location>
        <begin position="227"/>
        <end position="254"/>
    </location>
</feature>
<dbReference type="SUPFAM" id="SSF55874">
    <property type="entry name" value="ATPase domain of HSP90 chaperone/DNA topoisomerase II/histidine kinase"/>
    <property type="match status" value="1"/>
</dbReference>
<accession>A0ABY8R6D9</accession>
<dbReference type="CDD" id="cd06225">
    <property type="entry name" value="HAMP"/>
    <property type="match status" value="1"/>
</dbReference>
<evidence type="ECO:0000259" key="17">
    <source>
        <dbReference type="PROSITE" id="PS50885"/>
    </source>
</evidence>
<evidence type="ECO:0000256" key="11">
    <source>
        <dbReference type="ARBA" id="ARBA00022989"/>
    </source>
</evidence>
<reference evidence="18 19" key="1">
    <citation type="submission" date="2023-04" db="EMBL/GenBank/DDBJ databases">
        <title>Bacteria Genome Submission.</title>
        <authorList>
            <person name="Isaac P."/>
        </authorList>
    </citation>
    <scope>NUCLEOTIDE SEQUENCE [LARGE SCALE GENOMIC DNA]</scope>
    <source>
        <strain evidence="18 19">SampleS7P1</strain>
    </source>
</reference>
<dbReference type="PANTHER" id="PTHR45528">
    <property type="entry name" value="SENSOR HISTIDINE KINASE CPXA"/>
    <property type="match status" value="1"/>
</dbReference>
<name>A0ABY8R6D9_PARBF</name>
<comment type="catalytic activity">
    <reaction evidence="1">
        <text>ATP + protein L-histidine = ADP + protein N-phospho-L-histidine.</text>
        <dbReference type="EC" id="2.7.13.3"/>
    </reaction>
</comment>
<evidence type="ECO:0000256" key="3">
    <source>
        <dbReference type="ARBA" id="ARBA00012438"/>
    </source>
</evidence>
<dbReference type="SMART" id="SM00387">
    <property type="entry name" value="HATPase_c"/>
    <property type="match status" value="1"/>
</dbReference>
<evidence type="ECO:0000313" key="19">
    <source>
        <dbReference type="Proteomes" id="UP001239169"/>
    </source>
</evidence>